<dbReference type="Proteomes" id="UP000198931">
    <property type="component" value="Unassembled WGS sequence"/>
</dbReference>
<accession>A0A1I3FCA9</accession>
<feature type="binding site" evidence="3">
    <location>
        <position position="132"/>
    </location>
    <ligand>
        <name>acetyl-CoA</name>
        <dbReference type="ChEBI" id="CHEBI:57288"/>
    </ligand>
</feature>
<dbReference type="RefSeq" id="WP_090079311.1">
    <property type="nucleotide sequence ID" value="NZ_FOQT01000002.1"/>
</dbReference>
<name>A0A1I3FCA9_9FLAO</name>
<reference evidence="5 6" key="1">
    <citation type="submission" date="2016-10" db="EMBL/GenBank/DDBJ databases">
        <authorList>
            <person name="de Groot N.N."/>
        </authorList>
    </citation>
    <scope>NUCLEOTIDE SEQUENCE [LARGE SCALE GENOMIC DNA]</scope>
    <source>
        <strain evidence="5 6">DSM 26000</strain>
    </source>
</reference>
<dbReference type="PANTHER" id="PTHR43300">
    <property type="entry name" value="ACETYLTRANSFERASE"/>
    <property type="match status" value="1"/>
</dbReference>
<evidence type="ECO:0000259" key="4">
    <source>
        <dbReference type="Pfam" id="PF17836"/>
    </source>
</evidence>
<comment type="similarity">
    <text evidence="1">Belongs to the transferase hexapeptide repeat family.</text>
</comment>
<evidence type="ECO:0000256" key="3">
    <source>
        <dbReference type="PIRSR" id="PIRSR620019-2"/>
    </source>
</evidence>
<feature type="active site" description="Proton acceptor" evidence="2">
    <location>
        <position position="123"/>
    </location>
</feature>
<protein>
    <submittedName>
        <fullName evidence="5">Acetyltransferase EpsM</fullName>
    </submittedName>
</protein>
<dbReference type="PANTHER" id="PTHR43300:SF7">
    <property type="entry name" value="UDP-N-ACETYLBACILLOSAMINE N-ACETYLTRANSFERASE"/>
    <property type="match status" value="1"/>
</dbReference>
<gene>
    <name evidence="5" type="ORF">SAMN05443292_1285</name>
</gene>
<evidence type="ECO:0000313" key="5">
    <source>
        <dbReference type="EMBL" id="SFI08868.1"/>
    </source>
</evidence>
<feature type="domain" description="PglD N-terminal" evidence="4">
    <location>
        <begin position="2"/>
        <end position="69"/>
    </location>
</feature>
<evidence type="ECO:0000256" key="2">
    <source>
        <dbReference type="PIRSR" id="PIRSR620019-1"/>
    </source>
</evidence>
<dbReference type="NCBIfam" id="TIGR03570">
    <property type="entry name" value="NeuD_NnaD"/>
    <property type="match status" value="1"/>
</dbReference>
<dbReference type="OrthoDB" id="9794407at2"/>
<dbReference type="Gene3D" id="3.40.50.20">
    <property type="match status" value="1"/>
</dbReference>
<feature type="site" description="Increases basicity of active site His" evidence="2">
    <location>
        <position position="124"/>
    </location>
</feature>
<dbReference type="Pfam" id="PF17836">
    <property type="entry name" value="PglD_N"/>
    <property type="match status" value="1"/>
</dbReference>
<keyword evidence="6" id="KW-1185">Reference proteome</keyword>
<dbReference type="AlphaFoldDB" id="A0A1I3FCA9"/>
<dbReference type="EMBL" id="FOQT01000002">
    <property type="protein sequence ID" value="SFI08868.1"/>
    <property type="molecule type" value="Genomic_DNA"/>
</dbReference>
<dbReference type="InterPro" id="IPR041561">
    <property type="entry name" value="PglD_N"/>
</dbReference>
<evidence type="ECO:0000256" key="1">
    <source>
        <dbReference type="ARBA" id="ARBA00007274"/>
    </source>
</evidence>
<feature type="binding site" evidence="3">
    <location>
        <position position="153"/>
    </location>
    <ligand>
        <name>acetyl-CoA</name>
        <dbReference type="ChEBI" id="CHEBI:57288"/>
    </ligand>
</feature>
<dbReference type="SUPFAM" id="SSF51161">
    <property type="entry name" value="Trimeric LpxA-like enzymes"/>
    <property type="match status" value="1"/>
</dbReference>
<evidence type="ECO:0000313" key="6">
    <source>
        <dbReference type="Proteomes" id="UP000198931"/>
    </source>
</evidence>
<dbReference type="InterPro" id="IPR020019">
    <property type="entry name" value="AcTrfase_PglD-like"/>
</dbReference>
<organism evidence="5 6">
    <name type="scientific">Halpernia frigidisoli</name>
    <dbReference type="NCBI Taxonomy" id="1125876"/>
    <lineage>
        <taxon>Bacteria</taxon>
        <taxon>Pseudomonadati</taxon>
        <taxon>Bacteroidota</taxon>
        <taxon>Flavobacteriia</taxon>
        <taxon>Flavobacteriales</taxon>
        <taxon>Weeksellaceae</taxon>
        <taxon>Chryseobacterium group</taxon>
        <taxon>Halpernia</taxon>
    </lineage>
</organism>
<dbReference type="GO" id="GO:0016740">
    <property type="term" value="F:transferase activity"/>
    <property type="evidence" value="ECO:0007669"/>
    <property type="project" value="UniProtKB-KW"/>
</dbReference>
<proteinExistence type="inferred from homology"/>
<sequence length="199" mass="21218">MILFGAGGHCKVIIDLLTLNGQKIDKILDDDPLVSEIYNIPVFKNDRKIPLEDTIISIGDNKSRKKISELYGLNYISAYHQTASISNFAKIDSGTVVMPNSSIGAGAIIGKHCIINTNAVVEHDCIISDFVHISPKACLAGQVKVGEGTHLGIGANVIQQVNIGKWCVIGAGAVVLNDLPDYSVAVGNPAKIIKINDDN</sequence>
<feature type="binding site" evidence="3">
    <location>
        <position position="59"/>
    </location>
    <ligand>
        <name>substrate</name>
    </ligand>
</feature>
<keyword evidence="5" id="KW-0808">Transferase</keyword>
<dbReference type="Gene3D" id="2.160.10.10">
    <property type="entry name" value="Hexapeptide repeat proteins"/>
    <property type="match status" value="1"/>
</dbReference>
<dbReference type="InterPro" id="IPR011004">
    <property type="entry name" value="Trimer_LpxA-like_sf"/>
</dbReference>
<dbReference type="InterPro" id="IPR050179">
    <property type="entry name" value="Trans_hexapeptide_repeat"/>
</dbReference>
<dbReference type="CDD" id="cd03360">
    <property type="entry name" value="LbH_AT_putative"/>
    <property type="match status" value="1"/>
</dbReference>
<dbReference type="STRING" id="1125876.SAMN05443292_1285"/>